<evidence type="ECO:0000313" key="2">
    <source>
        <dbReference type="WBParaSite" id="nRc.2.0.1.t28271-RA"/>
    </source>
</evidence>
<name>A0A915JQU7_ROMCU</name>
<dbReference type="AlphaFoldDB" id="A0A915JQU7"/>
<dbReference type="WBParaSite" id="nRc.2.0.1.t28271-RA">
    <property type="protein sequence ID" value="nRc.2.0.1.t28271-RA"/>
    <property type="gene ID" value="nRc.2.0.1.g28271"/>
</dbReference>
<reference evidence="2" key="1">
    <citation type="submission" date="2022-11" db="UniProtKB">
        <authorList>
            <consortium name="WormBaseParasite"/>
        </authorList>
    </citation>
    <scope>IDENTIFICATION</scope>
</reference>
<organism evidence="1 2">
    <name type="scientific">Romanomermis culicivorax</name>
    <name type="common">Nematode worm</name>
    <dbReference type="NCBI Taxonomy" id="13658"/>
    <lineage>
        <taxon>Eukaryota</taxon>
        <taxon>Metazoa</taxon>
        <taxon>Ecdysozoa</taxon>
        <taxon>Nematoda</taxon>
        <taxon>Enoplea</taxon>
        <taxon>Dorylaimia</taxon>
        <taxon>Mermithida</taxon>
        <taxon>Mermithoidea</taxon>
        <taxon>Mermithidae</taxon>
        <taxon>Romanomermis</taxon>
    </lineage>
</organism>
<accession>A0A915JQU7</accession>
<protein>
    <submittedName>
        <fullName evidence="2">Uncharacterized protein</fullName>
    </submittedName>
</protein>
<dbReference type="Proteomes" id="UP000887565">
    <property type="component" value="Unplaced"/>
</dbReference>
<keyword evidence="1" id="KW-1185">Reference proteome</keyword>
<evidence type="ECO:0000313" key="1">
    <source>
        <dbReference type="Proteomes" id="UP000887565"/>
    </source>
</evidence>
<sequence>MEKRYLTSREPRLSEIQINNDTKTSAQCSFRKYFSNQNMEIPMTTIWLAIELENPEGGGQLMAGHMADDIKGLKNSIENGFNRFNVMANHVFSELYWLGIHSDSKLYLNGSAMCANCQSQQLKKRHTNCIEILT</sequence>
<proteinExistence type="predicted"/>